<feature type="compositionally biased region" description="Basic and acidic residues" evidence="1">
    <location>
        <begin position="10"/>
        <end position="38"/>
    </location>
</feature>
<accession>A0A0A8ZCD6</accession>
<proteinExistence type="predicted"/>
<feature type="region of interest" description="Disordered" evidence="1">
    <location>
        <begin position="1"/>
        <end position="38"/>
    </location>
</feature>
<dbReference type="EMBL" id="GBRH01262552">
    <property type="protein sequence ID" value="JAD35343.1"/>
    <property type="molecule type" value="Transcribed_RNA"/>
</dbReference>
<sequence>MASAPRKSRCAHDATSKADGDDGHGTHEPKGLRRSTRAEVKEIYRGLATAKGVGDPPGTDRSHQVF</sequence>
<reference evidence="2" key="1">
    <citation type="submission" date="2014-09" db="EMBL/GenBank/DDBJ databases">
        <authorList>
            <person name="Magalhaes I.L.F."/>
            <person name="Oliveira U."/>
            <person name="Santos F.R."/>
            <person name="Vidigal T.H.D.A."/>
            <person name="Brescovit A.D."/>
            <person name="Santos A.J."/>
        </authorList>
    </citation>
    <scope>NUCLEOTIDE SEQUENCE</scope>
    <source>
        <tissue evidence="2">Shoot tissue taken approximately 20 cm above the soil surface</tissue>
    </source>
</reference>
<name>A0A0A8ZCD6_ARUDO</name>
<evidence type="ECO:0000256" key="1">
    <source>
        <dbReference type="SAM" id="MobiDB-lite"/>
    </source>
</evidence>
<protein>
    <submittedName>
        <fullName evidence="2">Uncharacterized protein</fullName>
    </submittedName>
</protein>
<evidence type="ECO:0000313" key="2">
    <source>
        <dbReference type="EMBL" id="JAD35343.1"/>
    </source>
</evidence>
<organism evidence="2">
    <name type="scientific">Arundo donax</name>
    <name type="common">Giant reed</name>
    <name type="synonym">Donax arundinaceus</name>
    <dbReference type="NCBI Taxonomy" id="35708"/>
    <lineage>
        <taxon>Eukaryota</taxon>
        <taxon>Viridiplantae</taxon>
        <taxon>Streptophyta</taxon>
        <taxon>Embryophyta</taxon>
        <taxon>Tracheophyta</taxon>
        <taxon>Spermatophyta</taxon>
        <taxon>Magnoliopsida</taxon>
        <taxon>Liliopsida</taxon>
        <taxon>Poales</taxon>
        <taxon>Poaceae</taxon>
        <taxon>PACMAD clade</taxon>
        <taxon>Arundinoideae</taxon>
        <taxon>Arundineae</taxon>
        <taxon>Arundo</taxon>
    </lineage>
</organism>
<feature type="region of interest" description="Disordered" evidence="1">
    <location>
        <begin position="47"/>
        <end position="66"/>
    </location>
</feature>
<dbReference type="AlphaFoldDB" id="A0A0A8ZCD6"/>
<reference evidence="2" key="2">
    <citation type="journal article" date="2015" name="Data Brief">
        <title>Shoot transcriptome of the giant reed, Arundo donax.</title>
        <authorList>
            <person name="Barrero R.A."/>
            <person name="Guerrero F.D."/>
            <person name="Moolhuijzen P."/>
            <person name="Goolsby J.A."/>
            <person name="Tidwell J."/>
            <person name="Bellgard S.E."/>
            <person name="Bellgard M.I."/>
        </authorList>
    </citation>
    <scope>NUCLEOTIDE SEQUENCE</scope>
    <source>
        <tissue evidence="2">Shoot tissue taken approximately 20 cm above the soil surface</tissue>
    </source>
</reference>